<evidence type="ECO:0000313" key="1">
    <source>
        <dbReference type="EMBL" id="KAK3883308.1"/>
    </source>
</evidence>
<reference evidence="1" key="1">
    <citation type="submission" date="2023-10" db="EMBL/GenBank/DDBJ databases">
        <title>Genome assemblies of two species of porcelain crab, Petrolisthes cinctipes and Petrolisthes manimaculis (Anomura: Porcellanidae).</title>
        <authorList>
            <person name="Angst P."/>
        </authorList>
    </citation>
    <scope>NUCLEOTIDE SEQUENCE</scope>
    <source>
        <strain evidence="1">PB745_01</strain>
        <tissue evidence="1">Gill</tissue>
    </source>
</reference>
<dbReference type="SUPFAM" id="SSF56112">
    <property type="entry name" value="Protein kinase-like (PK-like)"/>
    <property type="match status" value="1"/>
</dbReference>
<evidence type="ECO:0000313" key="2">
    <source>
        <dbReference type="Proteomes" id="UP001286313"/>
    </source>
</evidence>
<accession>A0AAE1G4X6</accession>
<dbReference type="InterPro" id="IPR011009">
    <property type="entry name" value="Kinase-like_dom_sf"/>
</dbReference>
<sequence>MAPEVLAGKRASVSSDLYSLAVMYYWLFSYLPRPVPRSISRELAAACSHDPSHRPNPMVLENSLKEYKARADQYQSISLSKDTTRGIKRGWSTIGECENDSKHETVLLKKQKREHSNINQPHHSLQCKNLKTTFSVDISYSTSYNPSSSSSRYVIE</sequence>
<keyword evidence="2" id="KW-1185">Reference proteome</keyword>
<proteinExistence type="predicted"/>
<dbReference type="AlphaFoldDB" id="A0AAE1G4X6"/>
<protein>
    <recommendedName>
        <fullName evidence="3">Protein kinase domain-containing protein</fullName>
    </recommendedName>
</protein>
<dbReference type="Gene3D" id="1.10.510.10">
    <property type="entry name" value="Transferase(Phosphotransferase) domain 1"/>
    <property type="match status" value="1"/>
</dbReference>
<gene>
    <name evidence="1" type="ORF">Pcinc_012345</name>
</gene>
<organism evidence="1 2">
    <name type="scientific">Petrolisthes cinctipes</name>
    <name type="common">Flat porcelain crab</name>
    <dbReference type="NCBI Taxonomy" id="88211"/>
    <lineage>
        <taxon>Eukaryota</taxon>
        <taxon>Metazoa</taxon>
        <taxon>Ecdysozoa</taxon>
        <taxon>Arthropoda</taxon>
        <taxon>Crustacea</taxon>
        <taxon>Multicrustacea</taxon>
        <taxon>Malacostraca</taxon>
        <taxon>Eumalacostraca</taxon>
        <taxon>Eucarida</taxon>
        <taxon>Decapoda</taxon>
        <taxon>Pleocyemata</taxon>
        <taxon>Anomura</taxon>
        <taxon>Galatheoidea</taxon>
        <taxon>Porcellanidae</taxon>
        <taxon>Petrolisthes</taxon>
    </lineage>
</organism>
<dbReference type="Proteomes" id="UP001286313">
    <property type="component" value="Unassembled WGS sequence"/>
</dbReference>
<name>A0AAE1G4X6_PETCI</name>
<evidence type="ECO:0008006" key="3">
    <source>
        <dbReference type="Google" id="ProtNLM"/>
    </source>
</evidence>
<comment type="caution">
    <text evidence="1">The sequence shown here is derived from an EMBL/GenBank/DDBJ whole genome shotgun (WGS) entry which is preliminary data.</text>
</comment>
<dbReference type="EMBL" id="JAWQEG010000998">
    <property type="protein sequence ID" value="KAK3883308.1"/>
    <property type="molecule type" value="Genomic_DNA"/>
</dbReference>